<dbReference type="EMBL" id="CP013140">
    <property type="protein sequence ID" value="ALN56770.1"/>
    <property type="molecule type" value="Genomic_DNA"/>
</dbReference>
<dbReference type="SUPFAM" id="SSF51735">
    <property type="entry name" value="NAD(P)-binding Rossmann-fold domains"/>
    <property type="match status" value="1"/>
</dbReference>
<dbReference type="Proteomes" id="UP000061569">
    <property type="component" value="Chromosome"/>
</dbReference>
<organism evidence="2 3">
    <name type="scientific">Lysobacter enzymogenes</name>
    <dbReference type="NCBI Taxonomy" id="69"/>
    <lineage>
        <taxon>Bacteria</taxon>
        <taxon>Pseudomonadati</taxon>
        <taxon>Pseudomonadota</taxon>
        <taxon>Gammaproteobacteria</taxon>
        <taxon>Lysobacterales</taxon>
        <taxon>Lysobacteraceae</taxon>
        <taxon>Lysobacter</taxon>
    </lineage>
</organism>
<proteinExistence type="predicted"/>
<dbReference type="STRING" id="69.GLE_1413"/>
<dbReference type="OrthoDB" id="7352421at2"/>
<dbReference type="Gene3D" id="3.40.50.720">
    <property type="entry name" value="NAD(P)-binding Rossmann-like Domain"/>
    <property type="match status" value="1"/>
</dbReference>
<dbReference type="GO" id="GO:0016646">
    <property type="term" value="F:oxidoreductase activity, acting on the CH-NH group of donors, NAD or NADP as acceptor"/>
    <property type="evidence" value="ECO:0007669"/>
    <property type="project" value="TreeGrafter"/>
</dbReference>
<protein>
    <submittedName>
        <fullName evidence="2">NAD dependent epimerase/dehydratase family</fullName>
    </submittedName>
</protein>
<dbReference type="PANTHER" id="PTHR43355">
    <property type="entry name" value="FLAVIN REDUCTASE (NADPH)"/>
    <property type="match status" value="1"/>
</dbReference>
<reference evidence="2 3" key="1">
    <citation type="submission" date="2015-11" db="EMBL/GenBank/DDBJ databases">
        <title>Genome sequences of Lysobacter enzymogenes strain C3 and Lysobacter antibioticus ATCC 29479.</title>
        <authorList>
            <person name="Kobayashi D.Y."/>
        </authorList>
    </citation>
    <scope>NUCLEOTIDE SEQUENCE [LARGE SCALE GENOMIC DNA]</scope>
    <source>
        <strain evidence="2 3">C3</strain>
    </source>
</reference>
<dbReference type="Pfam" id="PF13460">
    <property type="entry name" value="NAD_binding_10"/>
    <property type="match status" value="1"/>
</dbReference>
<feature type="domain" description="NAD(P)-binding" evidence="1">
    <location>
        <begin position="7"/>
        <end position="201"/>
    </location>
</feature>
<dbReference type="PANTHER" id="PTHR43355:SF2">
    <property type="entry name" value="FLAVIN REDUCTASE (NADPH)"/>
    <property type="match status" value="1"/>
</dbReference>
<name>A0A0S2DE45_LYSEN</name>
<evidence type="ECO:0000313" key="3">
    <source>
        <dbReference type="Proteomes" id="UP000061569"/>
    </source>
</evidence>
<dbReference type="PATRIC" id="fig|69.6.peg.1393"/>
<accession>A0A0S2DE45</accession>
<dbReference type="InterPro" id="IPR016040">
    <property type="entry name" value="NAD(P)-bd_dom"/>
</dbReference>
<sequence length="216" mass="22534">MNIVLIGATGYVGRAVLEEALNRGHRVTAVARNTDSLPAHAGLTARAATVGGDDPAALAAALRGADAVIASFNAGGWQNPNLGADTVAGYGQIVAATKQAGVPRLLVVGGAGSLEVAPGQQVLDQPGFPDEYRAGAEAMRSVLKTLREERELDWTFLSPAAHLVPGERTGRFRLGGDQLLVDAAGESKISVQDYAVALIDELEQPAHSRKRFTLAY</sequence>
<evidence type="ECO:0000313" key="2">
    <source>
        <dbReference type="EMBL" id="ALN56770.1"/>
    </source>
</evidence>
<gene>
    <name evidence="2" type="ORF">GLE_1413</name>
</gene>
<dbReference type="KEGG" id="lez:GLE_1413"/>
<dbReference type="AlphaFoldDB" id="A0A0S2DE45"/>
<evidence type="ECO:0000259" key="1">
    <source>
        <dbReference type="Pfam" id="PF13460"/>
    </source>
</evidence>
<dbReference type="InterPro" id="IPR036291">
    <property type="entry name" value="NAD(P)-bd_dom_sf"/>
</dbReference>
<dbReference type="InterPro" id="IPR051606">
    <property type="entry name" value="Polyketide_Oxido-like"/>
</dbReference>